<dbReference type="RefSeq" id="WP_100845307.1">
    <property type="nucleotide sequence ID" value="NZ_PHHE01000001.1"/>
</dbReference>
<accession>A0ABX4PS10</accession>
<organism evidence="1 2">
    <name type="scientific">Pseudomonas baetica</name>
    <dbReference type="NCBI Taxonomy" id="674054"/>
    <lineage>
        <taxon>Bacteria</taxon>
        <taxon>Pseudomonadati</taxon>
        <taxon>Pseudomonadota</taxon>
        <taxon>Gammaproteobacteria</taxon>
        <taxon>Pseudomonadales</taxon>
        <taxon>Pseudomonadaceae</taxon>
        <taxon>Pseudomonas</taxon>
    </lineage>
</organism>
<protein>
    <recommendedName>
        <fullName evidence="3">Ig-like domain-containing protein</fullName>
    </recommendedName>
</protein>
<proteinExistence type="predicted"/>
<keyword evidence="2" id="KW-1185">Reference proteome</keyword>
<name>A0ABX4PS10_9PSED</name>
<reference evidence="1 2" key="1">
    <citation type="submission" date="2017-11" db="EMBL/GenBank/DDBJ databases">
        <title>Genome sequencing of a diverse group of Pseudomonas species.</title>
        <authorList>
            <person name="Loper J."/>
        </authorList>
    </citation>
    <scope>NUCLEOTIDE SEQUENCE [LARGE SCALE GENOMIC DNA]</scope>
    <source>
        <strain evidence="1 2">LMG 25716</strain>
    </source>
</reference>
<sequence>MNSPITNAESVSNQTVVFPPDPGIGVLAVPPPLVINYKAQDDGAHGVNIAMVSGDRSGLLVYILAYLNMAIGDGIRVFIDQGIPVAEFSVTEAHFKADGTAKNIPFYITAAVMKAKFEPLKKQNKAFWVEVTRVSGNTPEDSAHAQLFYKYPAPGEPDSDAGMPSNQGLKLPVASESVVDQTVIDEGMFVTVLAYFNQLIGDIVVLAFGSLLLETEVTELGDVIFELTPEQLATLAPTNSLVVRYEVFDVVENPSGWSDPLILPFKPGVVLLSAPIFEQADADNVINYEMLKDAFMNILVTGVFAKGDQIELLLAAFTKSGEPVTHTYRQTFNVASRAVTFKVENERVRNLIGGSVRASYSQIKTGKTQLSKPADVTVSGTSLPLGPPIIEPLEDGKLPVDTLRATVKVADYWPLKKGAKVELRWQTSDQDNIGVLFIFQLIVTDPLQPVIFTVEAKYIAPYANKPLFLQNTITNPGEVEVVSQLRVLKFGEETTIDLLPPLLVDATSPVDAITYRNGVTLRIHYPRARAGDLAQPVDVDSPAQQFPLAQFDRDNNADIKLSSAFLAARHGRAIRFLWRLHRAGEQVGESPAATFTVLPISPVDSRLPQATIREANGSVIDLSRFTGNATYWLGPWPWIEVGQLVNAFLLTATGQSIAVLQNHWGCQKFCVRA</sequence>
<evidence type="ECO:0000313" key="1">
    <source>
        <dbReference type="EMBL" id="PKA67705.1"/>
    </source>
</evidence>
<dbReference type="Proteomes" id="UP000232455">
    <property type="component" value="Unassembled WGS sequence"/>
</dbReference>
<evidence type="ECO:0008006" key="3">
    <source>
        <dbReference type="Google" id="ProtNLM"/>
    </source>
</evidence>
<gene>
    <name evidence="1" type="ORF">ATI02_0411</name>
</gene>
<comment type="caution">
    <text evidence="1">The sequence shown here is derived from an EMBL/GenBank/DDBJ whole genome shotgun (WGS) entry which is preliminary data.</text>
</comment>
<dbReference type="EMBL" id="PHHE01000001">
    <property type="protein sequence ID" value="PKA67705.1"/>
    <property type="molecule type" value="Genomic_DNA"/>
</dbReference>
<evidence type="ECO:0000313" key="2">
    <source>
        <dbReference type="Proteomes" id="UP000232455"/>
    </source>
</evidence>